<feature type="domain" description="LamG-like jellyroll fold" evidence="3">
    <location>
        <begin position="42"/>
        <end position="180"/>
    </location>
</feature>
<sequence length="188" mass="21340">MRGQKPERERNIGRGNVDNSAYRFDGNDKIVVDALRNFEWRDKFSVSVWFKRTGQWRNYQGIVNNGYYTSGSWEIRMGRENGGTMLGGGVITSANNAAWDHVNLHTSQNQWHHVVMSYDGKNLSFYLDGELKEINTRDVGNIIAKNTPLTIGQAGIGKSTEYFYGAIDDIKIYKKALSISGVRALYNF</sequence>
<evidence type="ECO:0000256" key="2">
    <source>
        <dbReference type="ARBA" id="ARBA00023157"/>
    </source>
</evidence>
<dbReference type="EMBL" id="CAADFV010000024">
    <property type="protein sequence ID" value="VFK55006.1"/>
    <property type="molecule type" value="Genomic_DNA"/>
</dbReference>
<dbReference type="Pfam" id="PF13385">
    <property type="entry name" value="Laminin_G_3"/>
    <property type="match status" value="1"/>
</dbReference>
<protein>
    <submittedName>
        <fullName evidence="5">Concanavalin A-like lectin/glucanases superfamily protein</fullName>
    </submittedName>
</protein>
<evidence type="ECO:0000256" key="1">
    <source>
        <dbReference type="ARBA" id="ARBA00022729"/>
    </source>
</evidence>
<accession>A0A450ZIC3</accession>
<evidence type="ECO:0000259" key="3">
    <source>
        <dbReference type="SMART" id="SM00560"/>
    </source>
</evidence>
<keyword evidence="2" id="KW-1015">Disulfide bond</keyword>
<dbReference type="SUPFAM" id="SSF49899">
    <property type="entry name" value="Concanavalin A-like lectins/glucanases"/>
    <property type="match status" value="1"/>
</dbReference>
<proteinExistence type="predicted"/>
<dbReference type="EMBL" id="CAADFX010000013">
    <property type="protein sequence ID" value="VFK51970.1"/>
    <property type="molecule type" value="Genomic_DNA"/>
</dbReference>
<dbReference type="InterPro" id="IPR006558">
    <property type="entry name" value="LamG-like"/>
</dbReference>
<keyword evidence="5" id="KW-0430">Lectin</keyword>
<keyword evidence="1" id="KW-0732">Signal</keyword>
<dbReference type="Gene3D" id="2.60.120.200">
    <property type="match status" value="1"/>
</dbReference>
<dbReference type="InterPro" id="IPR013320">
    <property type="entry name" value="ConA-like_dom_sf"/>
</dbReference>
<evidence type="ECO:0000313" key="5">
    <source>
        <dbReference type="EMBL" id="VFK53565.1"/>
    </source>
</evidence>
<organism evidence="5">
    <name type="scientific">Candidatus Kentrum sp. TUN</name>
    <dbReference type="NCBI Taxonomy" id="2126343"/>
    <lineage>
        <taxon>Bacteria</taxon>
        <taxon>Pseudomonadati</taxon>
        <taxon>Pseudomonadota</taxon>
        <taxon>Gammaproteobacteria</taxon>
        <taxon>Candidatus Kentrum</taxon>
    </lineage>
</organism>
<gene>
    <name evidence="4" type="ORF">BECKTUN1418D_GA0071000_101320</name>
    <name evidence="6" type="ORF">BECKTUN1418E_GA0071001_102415</name>
    <name evidence="5" type="ORF">BECKTUN1418F_GA0071002_102415</name>
</gene>
<evidence type="ECO:0000313" key="4">
    <source>
        <dbReference type="EMBL" id="VFK51970.1"/>
    </source>
</evidence>
<dbReference type="AlphaFoldDB" id="A0A450ZIC3"/>
<evidence type="ECO:0000313" key="6">
    <source>
        <dbReference type="EMBL" id="VFK55006.1"/>
    </source>
</evidence>
<dbReference type="SMART" id="SM00560">
    <property type="entry name" value="LamGL"/>
    <property type="match status" value="1"/>
</dbReference>
<name>A0A450ZIC3_9GAMM</name>
<dbReference type="EMBL" id="CAADFY010000024">
    <property type="protein sequence ID" value="VFK53565.1"/>
    <property type="molecule type" value="Genomic_DNA"/>
</dbReference>
<reference evidence="5" key="1">
    <citation type="submission" date="2019-02" db="EMBL/GenBank/DDBJ databases">
        <authorList>
            <person name="Gruber-Vodicka R. H."/>
            <person name="Seah K. B. B."/>
        </authorList>
    </citation>
    <scope>NUCLEOTIDE SEQUENCE</scope>
    <source>
        <strain evidence="4">BECK_BY1</strain>
        <strain evidence="6">BECK_BY2</strain>
        <strain evidence="5">BECK_BY3</strain>
    </source>
</reference>
<dbReference type="GO" id="GO:0030246">
    <property type="term" value="F:carbohydrate binding"/>
    <property type="evidence" value="ECO:0007669"/>
    <property type="project" value="UniProtKB-KW"/>
</dbReference>